<comment type="caution">
    <text evidence="16">The sequence shown here is derived from an EMBL/GenBank/DDBJ whole genome shotgun (WGS) entry which is preliminary data.</text>
</comment>
<proteinExistence type="predicted"/>
<dbReference type="Gene3D" id="1.10.287.130">
    <property type="match status" value="1"/>
</dbReference>
<evidence type="ECO:0000313" key="16">
    <source>
        <dbReference type="EMBL" id="MSS37263.1"/>
    </source>
</evidence>
<dbReference type="InterPro" id="IPR050398">
    <property type="entry name" value="HssS/ArlS-like"/>
</dbReference>
<dbReference type="RefSeq" id="WP_154472691.1">
    <property type="nucleotide sequence ID" value="NZ_VUMD01000009.1"/>
</dbReference>
<dbReference type="SUPFAM" id="SSF47384">
    <property type="entry name" value="Homodimeric domain of signal transducing histidine kinase"/>
    <property type="match status" value="1"/>
</dbReference>
<dbReference type="GO" id="GO:0005524">
    <property type="term" value="F:ATP binding"/>
    <property type="evidence" value="ECO:0007669"/>
    <property type="project" value="UniProtKB-KW"/>
</dbReference>
<dbReference type="PANTHER" id="PTHR45528:SF1">
    <property type="entry name" value="SENSOR HISTIDINE KINASE CPXA"/>
    <property type="match status" value="1"/>
</dbReference>
<keyword evidence="5" id="KW-0597">Phosphoprotein</keyword>
<feature type="transmembrane region" description="Helical" evidence="14">
    <location>
        <begin position="12"/>
        <end position="34"/>
    </location>
</feature>
<evidence type="ECO:0000256" key="3">
    <source>
        <dbReference type="ARBA" id="ARBA00012438"/>
    </source>
</evidence>
<accession>A0A7X2NM41</accession>
<evidence type="ECO:0000259" key="15">
    <source>
        <dbReference type="SMART" id="SM00388"/>
    </source>
</evidence>
<feature type="transmembrane region" description="Helical" evidence="14">
    <location>
        <begin position="137"/>
        <end position="159"/>
    </location>
</feature>
<keyword evidence="11 14" id="KW-1133">Transmembrane helix</keyword>
<feature type="domain" description="Signal transduction histidine kinase dimerisation/phosphoacceptor" evidence="15">
    <location>
        <begin position="221"/>
        <end position="286"/>
    </location>
</feature>
<keyword evidence="12" id="KW-0902">Two-component regulatory system</keyword>
<evidence type="ECO:0000256" key="14">
    <source>
        <dbReference type="SAM" id="Phobius"/>
    </source>
</evidence>
<protein>
    <recommendedName>
        <fullName evidence="3">histidine kinase</fullName>
        <ecNumber evidence="3">2.7.13.3</ecNumber>
    </recommendedName>
</protein>
<evidence type="ECO:0000256" key="7">
    <source>
        <dbReference type="ARBA" id="ARBA00022692"/>
    </source>
</evidence>
<keyword evidence="8" id="KW-0547">Nucleotide-binding</keyword>
<comment type="subcellular location">
    <subcellularLocation>
        <location evidence="2">Cell membrane</location>
        <topology evidence="2">Multi-pass membrane protein</topology>
    </subcellularLocation>
</comment>
<dbReference type="Pfam" id="PF00512">
    <property type="entry name" value="HisKA"/>
    <property type="match status" value="1"/>
</dbReference>
<dbReference type="AlphaFoldDB" id="A0A7X2NM41"/>
<keyword evidence="9 16" id="KW-0418">Kinase</keyword>
<keyword evidence="7 14" id="KW-0812">Transmembrane</keyword>
<dbReference type="EC" id="2.7.13.3" evidence="3"/>
<evidence type="ECO:0000256" key="5">
    <source>
        <dbReference type="ARBA" id="ARBA00022553"/>
    </source>
</evidence>
<dbReference type="SMART" id="SM00388">
    <property type="entry name" value="HisKA"/>
    <property type="match status" value="1"/>
</dbReference>
<organism evidence="16 17">
    <name type="scientific">Clostridium porci</name>
    <dbReference type="NCBI Taxonomy" id="2605778"/>
    <lineage>
        <taxon>Bacteria</taxon>
        <taxon>Bacillati</taxon>
        <taxon>Bacillota</taxon>
        <taxon>Clostridia</taxon>
        <taxon>Eubacteriales</taxon>
        <taxon>Clostridiaceae</taxon>
        <taxon>Clostridium</taxon>
    </lineage>
</organism>
<evidence type="ECO:0000256" key="12">
    <source>
        <dbReference type="ARBA" id="ARBA00023012"/>
    </source>
</evidence>
<evidence type="ECO:0000256" key="8">
    <source>
        <dbReference type="ARBA" id="ARBA00022741"/>
    </source>
</evidence>
<dbReference type="InterPro" id="IPR003661">
    <property type="entry name" value="HisK_dim/P_dom"/>
</dbReference>
<name>A0A7X2NM41_9CLOT</name>
<dbReference type="CDD" id="cd00082">
    <property type="entry name" value="HisKA"/>
    <property type="match status" value="1"/>
</dbReference>
<evidence type="ECO:0000256" key="9">
    <source>
        <dbReference type="ARBA" id="ARBA00022777"/>
    </source>
</evidence>
<dbReference type="EMBL" id="VUMD01000009">
    <property type="protein sequence ID" value="MSS37263.1"/>
    <property type="molecule type" value="Genomic_DNA"/>
</dbReference>
<evidence type="ECO:0000256" key="2">
    <source>
        <dbReference type="ARBA" id="ARBA00004651"/>
    </source>
</evidence>
<keyword evidence="17" id="KW-1185">Reference proteome</keyword>
<dbReference type="SUPFAM" id="SSF55874">
    <property type="entry name" value="ATPase domain of HSP90 chaperone/DNA topoisomerase II/histidine kinase"/>
    <property type="match status" value="1"/>
</dbReference>
<evidence type="ECO:0000256" key="1">
    <source>
        <dbReference type="ARBA" id="ARBA00000085"/>
    </source>
</evidence>
<keyword evidence="13 14" id="KW-0472">Membrane</keyword>
<evidence type="ECO:0000256" key="6">
    <source>
        <dbReference type="ARBA" id="ARBA00022679"/>
    </source>
</evidence>
<keyword evidence="4" id="KW-1003">Cell membrane</keyword>
<dbReference type="Gene3D" id="3.30.565.10">
    <property type="entry name" value="Histidine kinase-like ATPase, C-terminal domain"/>
    <property type="match status" value="1"/>
</dbReference>
<keyword evidence="10" id="KW-0067">ATP-binding</keyword>
<keyword evidence="6" id="KW-0808">Transferase</keyword>
<evidence type="ECO:0000256" key="11">
    <source>
        <dbReference type="ARBA" id="ARBA00022989"/>
    </source>
</evidence>
<dbReference type="PANTHER" id="PTHR45528">
    <property type="entry name" value="SENSOR HISTIDINE KINASE CPXA"/>
    <property type="match status" value="1"/>
</dbReference>
<evidence type="ECO:0000256" key="13">
    <source>
        <dbReference type="ARBA" id="ARBA00023136"/>
    </source>
</evidence>
<dbReference type="Proteomes" id="UP000429958">
    <property type="component" value="Unassembled WGS sequence"/>
</dbReference>
<dbReference type="InterPro" id="IPR036097">
    <property type="entry name" value="HisK_dim/P_sf"/>
</dbReference>
<evidence type="ECO:0000313" key="17">
    <source>
        <dbReference type="Proteomes" id="UP000429958"/>
    </source>
</evidence>
<dbReference type="InterPro" id="IPR036890">
    <property type="entry name" value="HATPase_C_sf"/>
</dbReference>
<dbReference type="GO" id="GO:0000155">
    <property type="term" value="F:phosphorelay sensor kinase activity"/>
    <property type="evidence" value="ECO:0007669"/>
    <property type="project" value="InterPro"/>
</dbReference>
<sequence>MNRKLKLVSQRLGIKMLAIAAFALICAWLGHYLLSDVIAEWFFYNSKFDAYWEAKSDAAVQDFQKYVTNHNLSTQNALTDTEWNKQNSDIFLFTEPEHLYEEKIASTEFEDEDKYEIIYCSDGVIYATSYSPGNSYFFWWNTAGLLFGFFLFLGILIPFNAYTIHRINKLYQQVLLSSQSGRNCSIKIGGRDEIAKLGNEIEFMRISLLSLLENEEKMRSEREQMVASLSHDLRTPLTKLTGYLEIMIHKKDLTEAEHKLYLTKAIEKAYHMKILTDELFHKFVTETENRFEYPNELIDGGEFLNQLLYEECTELESEGFLVKQIPMFNSGYFCRLHIGDIRRSFDNIFSNLRKYADPKIPIVITEKEQQNQICVMIENYKSKQPLKTASHKIGLMTIQTLVEQNGGSVNIEHDITKFSIEILLPVMQVPDCNSDI</sequence>
<evidence type="ECO:0000256" key="10">
    <source>
        <dbReference type="ARBA" id="ARBA00022840"/>
    </source>
</evidence>
<gene>
    <name evidence="16" type="ORF">FYJ39_11935</name>
</gene>
<dbReference type="GO" id="GO:0005886">
    <property type="term" value="C:plasma membrane"/>
    <property type="evidence" value="ECO:0007669"/>
    <property type="project" value="UniProtKB-SubCell"/>
</dbReference>
<reference evidence="16 17" key="1">
    <citation type="submission" date="2019-08" db="EMBL/GenBank/DDBJ databases">
        <title>In-depth cultivation of the pig gut microbiome towards novel bacterial diversity and tailored functional studies.</title>
        <authorList>
            <person name="Wylensek D."/>
            <person name="Hitch T.C.A."/>
            <person name="Clavel T."/>
        </authorList>
    </citation>
    <scope>NUCLEOTIDE SEQUENCE [LARGE SCALE GENOMIC DNA]</scope>
    <source>
        <strain evidence="16 17">WCA-389-WT-23D1</strain>
    </source>
</reference>
<comment type="catalytic activity">
    <reaction evidence="1">
        <text>ATP + protein L-histidine = ADP + protein N-phospho-L-histidine.</text>
        <dbReference type="EC" id="2.7.13.3"/>
    </reaction>
</comment>
<evidence type="ECO:0000256" key="4">
    <source>
        <dbReference type="ARBA" id="ARBA00022475"/>
    </source>
</evidence>